<evidence type="ECO:0000259" key="6">
    <source>
        <dbReference type="PROSITE" id="PS50071"/>
    </source>
</evidence>
<dbReference type="InterPro" id="IPR009057">
    <property type="entry name" value="Homeodomain-like_sf"/>
</dbReference>
<reference evidence="7" key="1">
    <citation type="submission" date="2023-04" db="EMBL/GenBank/DDBJ databases">
        <title>Phytophthora fragariaefolia NBRC 109709.</title>
        <authorList>
            <person name="Ichikawa N."/>
            <person name="Sato H."/>
            <person name="Tonouchi N."/>
        </authorList>
    </citation>
    <scope>NUCLEOTIDE SEQUENCE</scope>
    <source>
        <strain evidence="7">NBRC 109709</strain>
    </source>
</reference>
<gene>
    <name evidence="7" type="ORF">Pfra01_000117600</name>
</gene>
<dbReference type="PROSITE" id="PS50071">
    <property type="entry name" value="HOMEOBOX_2"/>
    <property type="match status" value="2"/>
</dbReference>
<name>A0A9W6TQU5_9STRA</name>
<dbReference type="CDD" id="cd00086">
    <property type="entry name" value="homeodomain"/>
    <property type="match status" value="2"/>
</dbReference>
<dbReference type="SMART" id="SM00389">
    <property type="entry name" value="HOX"/>
    <property type="match status" value="2"/>
</dbReference>
<dbReference type="SUPFAM" id="SSF46689">
    <property type="entry name" value="Homeodomain-like"/>
    <property type="match status" value="2"/>
</dbReference>
<evidence type="ECO:0000313" key="7">
    <source>
        <dbReference type="EMBL" id="GMF17340.1"/>
    </source>
</evidence>
<keyword evidence="3 4" id="KW-0539">Nucleus</keyword>
<dbReference type="OrthoDB" id="10056939at2759"/>
<keyword evidence="8" id="KW-1185">Reference proteome</keyword>
<feature type="region of interest" description="Disordered" evidence="5">
    <location>
        <begin position="350"/>
        <end position="501"/>
    </location>
</feature>
<feature type="compositionally biased region" description="Polar residues" evidence="5">
    <location>
        <begin position="1"/>
        <end position="10"/>
    </location>
</feature>
<feature type="DNA-binding region" description="Homeobox" evidence="4">
    <location>
        <begin position="104"/>
        <end position="166"/>
    </location>
</feature>
<organism evidence="7 8">
    <name type="scientific">Phytophthora fragariaefolia</name>
    <dbReference type="NCBI Taxonomy" id="1490495"/>
    <lineage>
        <taxon>Eukaryota</taxon>
        <taxon>Sar</taxon>
        <taxon>Stramenopiles</taxon>
        <taxon>Oomycota</taxon>
        <taxon>Peronosporomycetes</taxon>
        <taxon>Peronosporales</taxon>
        <taxon>Peronosporaceae</taxon>
        <taxon>Phytophthora</taxon>
    </lineage>
</organism>
<comment type="subcellular location">
    <subcellularLocation>
        <location evidence="4">Nucleus</location>
    </subcellularLocation>
</comment>
<keyword evidence="2 4" id="KW-0371">Homeobox</keyword>
<dbReference type="GO" id="GO:0005634">
    <property type="term" value="C:nucleus"/>
    <property type="evidence" value="ECO:0007669"/>
    <property type="project" value="UniProtKB-SubCell"/>
</dbReference>
<evidence type="ECO:0000256" key="1">
    <source>
        <dbReference type="ARBA" id="ARBA00023125"/>
    </source>
</evidence>
<feature type="region of interest" description="Disordered" evidence="5">
    <location>
        <begin position="1"/>
        <end position="114"/>
    </location>
</feature>
<evidence type="ECO:0000256" key="4">
    <source>
        <dbReference type="PROSITE-ProRule" id="PRU00108"/>
    </source>
</evidence>
<dbReference type="InterPro" id="IPR050224">
    <property type="entry name" value="TALE_homeobox"/>
</dbReference>
<evidence type="ECO:0000256" key="5">
    <source>
        <dbReference type="SAM" id="MobiDB-lite"/>
    </source>
</evidence>
<feature type="compositionally biased region" description="Polar residues" evidence="5">
    <location>
        <begin position="577"/>
        <end position="595"/>
    </location>
</feature>
<protein>
    <submittedName>
        <fullName evidence="7">Unnamed protein product</fullName>
    </submittedName>
</protein>
<sequence>MMTAQQQSADQVKPFAYPHGTPPADAVDVAPSSSAASASPAPADPTRSSNAMSGGNAAAAPASSAASPPTADRKRKQPPSPTDDAGANGSADTSDADKSKQQPSKKSRRELPPHTVAILKGWMLSREHVKHPYPTDEQMLLKKTGISMKQLTNWFTNARKRIWKPMMRREHSRQLQSAMEFDHTAVREFPGAGLSQQYAESSYAPRPAVRHSFDAGSLGAPPHGAAAANFDRYARPQAFPVNAPMYPPRAARSMSEAPARTDVDDYLDAERIRERVLERGHDGRAPRNSLSPRGHKILQEWVNANARREYPYPSDTERLQLARDTGLDVSQVDGWVTSLREQMGATPVRAASSIPSAGNPAFPPPPAYGERRSIPTTGNPMFPPRPTAPSSMRPSIPTAGNPQFPPPPARREAGDSRFPPFPAATSNYPGQEVTRMRSMTISASPYLHPPPASSSASNDSNGQQATGALPSLSSRSLLSRPPPIVTSGGPTMGQPRDSRSRTLDMGQFADARRRKMNFQDILASTGGAAVSAAPAVATSSALLQPSSHPTTSNNMENLYPNSSAPSTAAYAAPVSSGFQQKHPSVSTEQQSGRVV</sequence>
<comment type="caution">
    <text evidence="7">The sequence shown here is derived from an EMBL/GenBank/DDBJ whole genome shotgun (WGS) entry which is preliminary data.</text>
</comment>
<dbReference type="PANTHER" id="PTHR11850">
    <property type="entry name" value="HOMEOBOX PROTEIN TRANSCRIPTION FACTORS"/>
    <property type="match status" value="1"/>
</dbReference>
<evidence type="ECO:0000256" key="3">
    <source>
        <dbReference type="ARBA" id="ARBA00023242"/>
    </source>
</evidence>
<feature type="compositionally biased region" description="Low complexity" evidence="5">
    <location>
        <begin position="22"/>
        <end position="68"/>
    </location>
</feature>
<feature type="domain" description="Homeobox" evidence="6">
    <location>
        <begin position="281"/>
        <end position="346"/>
    </location>
</feature>
<keyword evidence="1 4" id="KW-0238">DNA-binding</keyword>
<dbReference type="Gene3D" id="1.10.10.60">
    <property type="entry name" value="Homeodomain-like"/>
    <property type="match status" value="2"/>
</dbReference>
<feature type="domain" description="Homeobox" evidence="6">
    <location>
        <begin position="102"/>
        <end position="165"/>
    </location>
</feature>
<feature type="compositionally biased region" description="Polar residues" evidence="5">
    <location>
        <begin position="542"/>
        <end position="556"/>
    </location>
</feature>
<dbReference type="Proteomes" id="UP001165121">
    <property type="component" value="Unassembled WGS sequence"/>
</dbReference>
<dbReference type="GO" id="GO:0006355">
    <property type="term" value="P:regulation of DNA-templated transcription"/>
    <property type="evidence" value="ECO:0007669"/>
    <property type="project" value="InterPro"/>
</dbReference>
<dbReference type="EMBL" id="BSXT01000091">
    <property type="protein sequence ID" value="GMF17340.1"/>
    <property type="molecule type" value="Genomic_DNA"/>
</dbReference>
<feature type="DNA-binding region" description="Homeobox" evidence="4">
    <location>
        <begin position="283"/>
        <end position="347"/>
    </location>
</feature>
<dbReference type="InterPro" id="IPR001356">
    <property type="entry name" value="HD"/>
</dbReference>
<dbReference type="InterPro" id="IPR008422">
    <property type="entry name" value="KN_HD"/>
</dbReference>
<feature type="compositionally biased region" description="Low complexity" evidence="5">
    <location>
        <begin position="560"/>
        <end position="576"/>
    </location>
</feature>
<evidence type="ECO:0000313" key="8">
    <source>
        <dbReference type="Proteomes" id="UP001165121"/>
    </source>
</evidence>
<feature type="compositionally biased region" description="Low complexity" evidence="5">
    <location>
        <begin position="469"/>
        <end position="479"/>
    </location>
</feature>
<feature type="compositionally biased region" description="Polar residues" evidence="5">
    <location>
        <begin position="388"/>
        <end position="401"/>
    </location>
</feature>
<proteinExistence type="predicted"/>
<accession>A0A9W6TQU5</accession>
<dbReference type="GO" id="GO:0003677">
    <property type="term" value="F:DNA binding"/>
    <property type="evidence" value="ECO:0007669"/>
    <property type="project" value="UniProtKB-UniRule"/>
</dbReference>
<dbReference type="AlphaFoldDB" id="A0A9W6TQU5"/>
<feature type="region of interest" description="Disordered" evidence="5">
    <location>
        <begin position="541"/>
        <end position="595"/>
    </location>
</feature>
<dbReference type="Pfam" id="PF05920">
    <property type="entry name" value="Homeobox_KN"/>
    <property type="match status" value="2"/>
</dbReference>
<evidence type="ECO:0000256" key="2">
    <source>
        <dbReference type="ARBA" id="ARBA00023155"/>
    </source>
</evidence>